<keyword evidence="2 7" id="KW-0963">Cytoplasm</keyword>
<dbReference type="InterPro" id="IPR006549">
    <property type="entry name" value="HAD-SF_hydro_IIIA"/>
</dbReference>
<dbReference type="Gene3D" id="3.40.50.1000">
    <property type="entry name" value="HAD superfamily/HAD-like"/>
    <property type="match status" value="1"/>
</dbReference>
<feature type="site" description="Stabilizes the phosphoryl group" evidence="9">
    <location>
        <position position="64"/>
    </location>
</feature>
<dbReference type="PIRSF" id="PIRSF004682">
    <property type="entry name" value="GmhB"/>
    <property type="match status" value="1"/>
</dbReference>
<dbReference type="RefSeq" id="WP_114208417.1">
    <property type="nucleotide sequence ID" value="NZ_CP030840.1"/>
</dbReference>
<dbReference type="GO" id="GO:0005975">
    <property type="term" value="P:carbohydrate metabolic process"/>
    <property type="evidence" value="ECO:0007669"/>
    <property type="project" value="InterPro"/>
</dbReference>
<evidence type="ECO:0000256" key="1">
    <source>
        <dbReference type="ARBA" id="ARBA00004496"/>
    </source>
</evidence>
<keyword evidence="4 7" id="KW-0378">Hydrolase</keyword>
<evidence type="ECO:0000256" key="6">
    <source>
        <dbReference type="ARBA" id="ARBA00031828"/>
    </source>
</evidence>
<dbReference type="GO" id="GO:0016791">
    <property type="term" value="F:phosphatase activity"/>
    <property type="evidence" value="ECO:0007669"/>
    <property type="project" value="InterPro"/>
</dbReference>
<name>A0A2Z5G3Y4_9BACT</name>
<feature type="binding site" evidence="10">
    <location>
        <position position="112"/>
    </location>
    <ligand>
        <name>Zn(2+)</name>
        <dbReference type="ChEBI" id="CHEBI:29105"/>
    </ligand>
</feature>
<feature type="binding site" evidence="10">
    <location>
        <position position="19"/>
    </location>
    <ligand>
        <name>Mg(2+)</name>
        <dbReference type="ChEBI" id="CHEBI:18420"/>
    </ligand>
</feature>
<dbReference type="NCBIfam" id="TIGR01656">
    <property type="entry name" value="Histidinol-ppas"/>
    <property type="match status" value="1"/>
</dbReference>
<dbReference type="InterPro" id="IPR004446">
    <property type="entry name" value="Heptose_bisP_phosphatase"/>
</dbReference>
<dbReference type="AlphaFoldDB" id="A0A2Z5G3Y4"/>
<evidence type="ECO:0000256" key="2">
    <source>
        <dbReference type="ARBA" id="ARBA00022490"/>
    </source>
</evidence>
<dbReference type="OrthoDB" id="9801899at2"/>
<evidence type="ECO:0000313" key="11">
    <source>
        <dbReference type="EMBL" id="AXC13427.1"/>
    </source>
</evidence>
<comment type="cofactor">
    <cofactor evidence="10">
        <name>Mg(2+)</name>
        <dbReference type="ChEBI" id="CHEBI:18420"/>
    </cofactor>
</comment>
<organism evidence="11 12">
    <name type="scientific">Acidisarcina polymorpha</name>
    <dbReference type="NCBI Taxonomy" id="2211140"/>
    <lineage>
        <taxon>Bacteria</taxon>
        <taxon>Pseudomonadati</taxon>
        <taxon>Acidobacteriota</taxon>
        <taxon>Terriglobia</taxon>
        <taxon>Terriglobales</taxon>
        <taxon>Acidobacteriaceae</taxon>
        <taxon>Acidisarcina</taxon>
    </lineage>
</organism>
<dbReference type="PANTHER" id="PTHR42891:SF1">
    <property type="entry name" value="D-GLYCERO-BETA-D-MANNO-HEPTOSE-1,7-BISPHOSPHATE 7-PHOSPHATASE"/>
    <property type="match status" value="1"/>
</dbReference>
<dbReference type="EMBL" id="CP030840">
    <property type="protein sequence ID" value="AXC13427.1"/>
    <property type="molecule type" value="Genomic_DNA"/>
</dbReference>
<keyword evidence="12" id="KW-1185">Reference proteome</keyword>
<dbReference type="InterPro" id="IPR006543">
    <property type="entry name" value="Histidinol-phos"/>
</dbReference>
<reference evidence="11 12" key="1">
    <citation type="journal article" date="2018" name="Front. Microbiol.">
        <title>Hydrolytic Capabilities as a Key to Environmental Success: Chitinolytic and Cellulolytic Acidobacteria From Acidic Sub-arctic Soils and Boreal Peatlands.</title>
        <authorList>
            <person name="Belova S.E."/>
            <person name="Ravin N.V."/>
            <person name="Pankratov T.A."/>
            <person name="Rakitin A.L."/>
            <person name="Ivanova A.A."/>
            <person name="Beletsky A.V."/>
            <person name="Mardanov A.V."/>
            <person name="Sinninghe Damste J.S."/>
            <person name="Dedysh S.N."/>
        </authorList>
    </citation>
    <scope>NUCLEOTIDE SEQUENCE [LARGE SCALE GENOMIC DNA]</scope>
    <source>
        <strain evidence="11 12">SBC82</strain>
    </source>
</reference>
<dbReference type="Proteomes" id="UP000253606">
    <property type="component" value="Chromosome"/>
</dbReference>
<keyword evidence="5 7" id="KW-0119">Carbohydrate metabolism</keyword>
<gene>
    <name evidence="11" type="ORF">ACPOL_4150</name>
</gene>
<proteinExistence type="inferred from homology"/>
<feature type="binding site" evidence="10">
    <location>
        <position position="110"/>
    </location>
    <ligand>
        <name>Zn(2+)</name>
        <dbReference type="ChEBI" id="CHEBI:29105"/>
    </ligand>
</feature>
<evidence type="ECO:0000313" key="12">
    <source>
        <dbReference type="Proteomes" id="UP000253606"/>
    </source>
</evidence>
<comment type="cofactor">
    <cofactor evidence="10">
        <name>Zn(2+)</name>
        <dbReference type="ChEBI" id="CHEBI:29105"/>
    </cofactor>
</comment>
<dbReference type="GO" id="GO:0046872">
    <property type="term" value="F:metal ion binding"/>
    <property type="evidence" value="ECO:0007669"/>
    <property type="project" value="UniProtKB-KW"/>
</dbReference>
<feature type="binding site" evidence="10">
    <location>
        <position position="21"/>
    </location>
    <ligand>
        <name>Mg(2+)</name>
        <dbReference type="ChEBI" id="CHEBI:18420"/>
    </ligand>
</feature>
<keyword evidence="10" id="KW-0862">Zinc</keyword>
<feature type="binding site" evidence="10">
    <location>
        <position position="103"/>
    </location>
    <ligand>
        <name>Zn(2+)</name>
        <dbReference type="ChEBI" id="CHEBI:29105"/>
    </ligand>
</feature>
<feature type="binding site" evidence="10">
    <location>
        <position position="140"/>
    </location>
    <ligand>
        <name>Mg(2+)</name>
        <dbReference type="ChEBI" id="CHEBI:18420"/>
    </ligand>
</feature>
<dbReference type="InterPro" id="IPR023214">
    <property type="entry name" value="HAD_sf"/>
</dbReference>
<keyword evidence="3 10" id="KW-0479">Metal-binding</keyword>
<feature type="site" description="Stabilizes the phosphoryl group" evidence="9">
    <location>
        <position position="114"/>
    </location>
</feature>
<dbReference type="Pfam" id="PF13242">
    <property type="entry name" value="Hydrolase_like"/>
    <property type="match status" value="1"/>
</dbReference>
<keyword evidence="10" id="KW-0460">Magnesium</keyword>
<accession>A0A2Z5G3Y4</accession>
<dbReference type="KEGG" id="abas:ACPOL_4150"/>
<dbReference type="CDD" id="cd07503">
    <property type="entry name" value="HAD_HisB-N"/>
    <property type="match status" value="1"/>
</dbReference>
<dbReference type="EC" id="3.1.3.-" evidence="7"/>
<evidence type="ECO:0000256" key="5">
    <source>
        <dbReference type="ARBA" id="ARBA00023277"/>
    </source>
</evidence>
<comment type="similarity">
    <text evidence="7">Belongs to the gmhB family.</text>
</comment>
<evidence type="ECO:0000256" key="8">
    <source>
        <dbReference type="PIRSR" id="PIRSR004682-1"/>
    </source>
</evidence>
<dbReference type="InterPro" id="IPR036412">
    <property type="entry name" value="HAD-like_sf"/>
</dbReference>
<dbReference type="NCBIfam" id="TIGR01662">
    <property type="entry name" value="HAD-SF-IIIA"/>
    <property type="match status" value="1"/>
</dbReference>
<dbReference type="PANTHER" id="PTHR42891">
    <property type="entry name" value="D-GLYCERO-BETA-D-MANNO-HEPTOSE-1,7-BISPHOSPHATE 7-PHOSPHATASE"/>
    <property type="match status" value="1"/>
</dbReference>
<dbReference type="SUPFAM" id="SSF56784">
    <property type="entry name" value="HAD-like"/>
    <property type="match status" value="1"/>
</dbReference>
<evidence type="ECO:0000256" key="10">
    <source>
        <dbReference type="PIRSR" id="PIRSR004682-4"/>
    </source>
</evidence>
<evidence type="ECO:0000256" key="3">
    <source>
        <dbReference type="ARBA" id="ARBA00022723"/>
    </source>
</evidence>
<sequence>MTSNPGLARSGEIKYVFLDRDGVINRKLPEGQYVTRWAELELLPGSASAIASLNRSGRKVILVTNQRGVSLGLMTEQELRGLHDQLQQKLATGGATLDAIYYCPHGCEECSCRKPGTGMIEAAFRDFPDANPNNAVLIGDSLSDIECGLKSGMPTIFIEAGGEPDRIAAAEDVRCQDAAAAKEMATAVAQSLDEAVRRILSCS</sequence>
<evidence type="ECO:0000256" key="9">
    <source>
        <dbReference type="PIRSR" id="PIRSR004682-3"/>
    </source>
</evidence>
<comment type="subcellular location">
    <subcellularLocation>
        <location evidence="1 7">Cytoplasm</location>
    </subcellularLocation>
</comment>
<feature type="site" description="Contributes to substrate recognition" evidence="9">
    <location>
        <position position="113"/>
    </location>
</feature>
<feature type="active site" description="Proton donor" evidence="8">
    <location>
        <position position="21"/>
    </location>
</feature>
<protein>
    <recommendedName>
        <fullName evidence="6 7">D,D-heptose 1,7-bisphosphate phosphatase</fullName>
        <ecNumber evidence="7">3.1.3.-</ecNumber>
    </recommendedName>
</protein>
<feature type="binding site" evidence="10">
    <location>
        <position position="105"/>
    </location>
    <ligand>
        <name>Zn(2+)</name>
        <dbReference type="ChEBI" id="CHEBI:29105"/>
    </ligand>
</feature>
<dbReference type="GO" id="GO:0005737">
    <property type="term" value="C:cytoplasm"/>
    <property type="evidence" value="ECO:0007669"/>
    <property type="project" value="UniProtKB-SubCell"/>
</dbReference>
<evidence type="ECO:0000256" key="7">
    <source>
        <dbReference type="PIRNR" id="PIRNR004682"/>
    </source>
</evidence>
<feature type="active site" description="Nucleophile" evidence="8">
    <location>
        <position position="19"/>
    </location>
</feature>
<evidence type="ECO:0000256" key="4">
    <source>
        <dbReference type="ARBA" id="ARBA00022801"/>
    </source>
</evidence>